<dbReference type="CDD" id="cd00158">
    <property type="entry name" value="RHOD"/>
    <property type="match status" value="1"/>
</dbReference>
<organism evidence="2 3">
    <name type="scientific">Candidatus Kapaibacterium thiocyanatum</name>
    <dbReference type="NCBI Taxonomy" id="1895771"/>
    <lineage>
        <taxon>Bacteria</taxon>
        <taxon>Pseudomonadati</taxon>
        <taxon>Candidatus Kapaibacteriota</taxon>
        <taxon>Candidatus Kapaibacteriia</taxon>
        <taxon>Candidatus Kapaibacteriales</taxon>
        <taxon>Candidatus Kapaibacteriaceae</taxon>
        <taxon>Candidatus Kapaibacterium</taxon>
    </lineage>
</organism>
<evidence type="ECO:0000313" key="3">
    <source>
        <dbReference type="Proteomes" id="UP000184233"/>
    </source>
</evidence>
<dbReference type="PANTHER" id="PTHR43031">
    <property type="entry name" value="FAD-DEPENDENT OXIDOREDUCTASE"/>
    <property type="match status" value="1"/>
</dbReference>
<dbReference type="EMBL" id="MKVH01000025">
    <property type="protein sequence ID" value="OJX56354.1"/>
    <property type="molecule type" value="Genomic_DNA"/>
</dbReference>
<dbReference type="PANTHER" id="PTHR43031:SF17">
    <property type="entry name" value="SULFURTRANSFERASE YTWF-RELATED"/>
    <property type="match status" value="1"/>
</dbReference>
<gene>
    <name evidence="2" type="ORF">BGO89_13555</name>
</gene>
<protein>
    <recommendedName>
        <fullName evidence="1">Rhodanese domain-containing protein</fullName>
    </recommendedName>
</protein>
<feature type="domain" description="Rhodanese" evidence="1">
    <location>
        <begin position="15"/>
        <end position="96"/>
    </location>
</feature>
<dbReference type="InterPro" id="IPR050229">
    <property type="entry name" value="GlpE_sulfurtransferase"/>
</dbReference>
<dbReference type="AlphaFoldDB" id="A0A1M3KVF0"/>
<dbReference type="Gene3D" id="3.40.250.10">
    <property type="entry name" value="Rhodanese-like domain"/>
    <property type="match status" value="1"/>
</dbReference>
<dbReference type="Proteomes" id="UP000184233">
    <property type="component" value="Unassembled WGS sequence"/>
</dbReference>
<reference evidence="2 3" key="1">
    <citation type="submission" date="2016-09" db="EMBL/GenBank/DDBJ databases">
        <title>Genome-resolved meta-omics ties microbial dynamics to process performance in biotechnology for thiocyanate degradation.</title>
        <authorList>
            <person name="Kantor R.S."/>
            <person name="Huddy R.J."/>
            <person name="Iyer R."/>
            <person name="Thomas B.C."/>
            <person name="Brown C.T."/>
            <person name="Anantharaman K."/>
            <person name="Tringe S."/>
            <person name="Hettich R.L."/>
            <person name="Harrison S.T."/>
            <person name="Banfield J.F."/>
        </authorList>
    </citation>
    <scope>NUCLEOTIDE SEQUENCE [LARGE SCALE GENOMIC DNA]</scope>
    <source>
        <strain evidence="2">59-99</strain>
    </source>
</reference>
<dbReference type="Pfam" id="PF00581">
    <property type="entry name" value="Rhodanese"/>
    <property type="match status" value="1"/>
</dbReference>
<evidence type="ECO:0000313" key="2">
    <source>
        <dbReference type="EMBL" id="OJX56354.1"/>
    </source>
</evidence>
<dbReference type="STRING" id="1895771.BGO89_13555"/>
<evidence type="ECO:0000259" key="1">
    <source>
        <dbReference type="PROSITE" id="PS50206"/>
    </source>
</evidence>
<dbReference type="InterPro" id="IPR001763">
    <property type="entry name" value="Rhodanese-like_dom"/>
</dbReference>
<dbReference type="SUPFAM" id="SSF52821">
    <property type="entry name" value="Rhodanese/Cell cycle control phosphatase"/>
    <property type="match status" value="1"/>
</dbReference>
<name>A0A1M3KVF0_9BACT</name>
<comment type="caution">
    <text evidence="2">The sequence shown here is derived from an EMBL/GenBank/DDBJ whole genome shotgun (WGS) entry which is preliminary data.</text>
</comment>
<dbReference type="InterPro" id="IPR036873">
    <property type="entry name" value="Rhodanese-like_dom_sf"/>
</dbReference>
<sequence length="96" mass="10641">MREISPDTLKTRLGTGEDVVLLDVRQPEEHAEKNIPGSILIPLGELPDRIDELEAYRDGEIIVYCRSGNRSGQACMFLELNGFTAPVNLKGGMLAW</sequence>
<dbReference type="SMART" id="SM00450">
    <property type="entry name" value="RHOD"/>
    <property type="match status" value="1"/>
</dbReference>
<dbReference type="PROSITE" id="PS50206">
    <property type="entry name" value="RHODANESE_3"/>
    <property type="match status" value="1"/>
</dbReference>
<proteinExistence type="predicted"/>
<accession>A0A1M3KVF0</accession>